<dbReference type="InterPro" id="IPR050508">
    <property type="entry name" value="Methyltransf_Superfamily"/>
</dbReference>
<protein>
    <submittedName>
        <fullName evidence="2">SAM-dependent methyltransferase</fullName>
    </submittedName>
</protein>
<dbReference type="EMBL" id="JACBZT010000001">
    <property type="protein sequence ID" value="NYJ06456.1"/>
    <property type="molecule type" value="Genomic_DNA"/>
</dbReference>
<proteinExistence type="predicted"/>
<dbReference type="Pfam" id="PF13649">
    <property type="entry name" value="Methyltransf_25"/>
    <property type="match status" value="1"/>
</dbReference>
<keyword evidence="2" id="KW-0808">Transferase</keyword>
<keyword evidence="2" id="KW-0489">Methyltransferase</keyword>
<feature type="domain" description="Methyltransferase" evidence="1">
    <location>
        <begin position="33"/>
        <end position="119"/>
    </location>
</feature>
<keyword evidence="3" id="KW-1185">Reference proteome</keyword>
<dbReference type="Proteomes" id="UP000541969">
    <property type="component" value="Unassembled WGS sequence"/>
</dbReference>
<organism evidence="2 3">
    <name type="scientific">Petropleomorpha daqingensis</name>
    <dbReference type="NCBI Taxonomy" id="2026353"/>
    <lineage>
        <taxon>Bacteria</taxon>
        <taxon>Bacillati</taxon>
        <taxon>Actinomycetota</taxon>
        <taxon>Actinomycetes</taxon>
        <taxon>Geodermatophilales</taxon>
        <taxon>Geodermatophilaceae</taxon>
        <taxon>Petropleomorpha</taxon>
    </lineage>
</organism>
<evidence type="ECO:0000313" key="2">
    <source>
        <dbReference type="EMBL" id="NYJ06456.1"/>
    </source>
</evidence>
<dbReference type="CDD" id="cd02440">
    <property type="entry name" value="AdoMet_MTases"/>
    <property type="match status" value="1"/>
</dbReference>
<evidence type="ECO:0000313" key="3">
    <source>
        <dbReference type="Proteomes" id="UP000541969"/>
    </source>
</evidence>
<reference evidence="2 3" key="1">
    <citation type="submission" date="2020-07" db="EMBL/GenBank/DDBJ databases">
        <title>Sequencing the genomes of 1000 actinobacteria strains.</title>
        <authorList>
            <person name="Klenk H.-P."/>
        </authorList>
    </citation>
    <scope>NUCLEOTIDE SEQUENCE [LARGE SCALE GENOMIC DNA]</scope>
    <source>
        <strain evidence="2 3">DSM 104001</strain>
    </source>
</reference>
<dbReference type="SUPFAM" id="SSF53335">
    <property type="entry name" value="S-adenosyl-L-methionine-dependent methyltransferases"/>
    <property type="match status" value="1"/>
</dbReference>
<dbReference type="InterPro" id="IPR029063">
    <property type="entry name" value="SAM-dependent_MTases_sf"/>
</dbReference>
<dbReference type="InterPro" id="IPR041698">
    <property type="entry name" value="Methyltransf_25"/>
</dbReference>
<dbReference type="AlphaFoldDB" id="A0A853CGT9"/>
<dbReference type="RefSeq" id="WP_366489282.1">
    <property type="nucleotide sequence ID" value="NZ_JACBZT010000001.1"/>
</dbReference>
<gene>
    <name evidence="2" type="ORF">GGQ55_002734</name>
</gene>
<dbReference type="GO" id="GO:0008168">
    <property type="term" value="F:methyltransferase activity"/>
    <property type="evidence" value="ECO:0007669"/>
    <property type="project" value="UniProtKB-KW"/>
</dbReference>
<dbReference type="PANTHER" id="PTHR42912:SF80">
    <property type="entry name" value="METHYLTRANSFERASE DOMAIN-CONTAINING PROTEIN"/>
    <property type="match status" value="1"/>
</dbReference>
<dbReference type="PANTHER" id="PTHR42912">
    <property type="entry name" value="METHYLTRANSFERASE"/>
    <property type="match status" value="1"/>
</dbReference>
<accession>A0A853CGT9</accession>
<comment type="caution">
    <text evidence="2">The sequence shown here is derived from an EMBL/GenBank/DDBJ whole genome shotgun (WGS) entry which is preliminary data.</text>
</comment>
<evidence type="ECO:0000259" key="1">
    <source>
        <dbReference type="Pfam" id="PF13649"/>
    </source>
</evidence>
<dbReference type="Gene3D" id="3.40.50.150">
    <property type="entry name" value="Vaccinia Virus protein VP39"/>
    <property type="match status" value="1"/>
</dbReference>
<name>A0A853CGT9_9ACTN</name>
<dbReference type="GO" id="GO:0032259">
    <property type="term" value="P:methylation"/>
    <property type="evidence" value="ECO:0007669"/>
    <property type="project" value="UniProtKB-KW"/>
</dbReference>
<sequence>MSTEDGSPVEVYRRLPPMGEPELLHALAPGGRVLDLGAGTGRIADPLVALGHDVLAVDSSAEMLAAVRSARTHRARIEDLDLAECFDVVLLAGHLVNTPDAALRRALLSTAARHLADGGRVLLQWHEPAWFDRLSPGARLDGAIGPLASTLEVHDLTDGVLSATVTYRDGDLAWSHAFRAARLTRERLAAELRISGLRLAASSPAPSWLVASAARRRRRTGSSSSTSGTA</sequence>